<reference evidence="1 2" key="1">
    <citation type="submission" date="2022-08" db="EMBL/GenBank/DDBJ databases">
        <title>Bacterial and archaeal communities from various locations to study Microbial Dark Matter (Phase II).</title>
        <authorList>
            <person name="Stepanauskas R."/>
        </authorList>
    </citation>
    <scope>NUCLEOTIDE SEQUENCE [LARGE SCALE GENOMIC DNA]</scope>
    <source>
        <strain evidence="1 2">PD1</strain>
    </source>
</reference>
<evidence type="ECO:0000313" key="2">
    <source>
        <dbReference type="Proteomes" id="UP001204798"/>
    </source>
</evidence>
<keyword evidence="2" id="KW-1185">Reference proteome</keyword>
<protein>
    <recommendedName>
        <fullName evidence="3">Transporter</fullName>
    </recommendedName>
</protein>
<evidence type="ECO:0000313" key="1">
    <source>
        <dbReference type="EMBL" id="MCS3920736.1"/>
    </source>
</evidence>
<dbReference type="RefSeq" id="WP_259100835.1">
    <property type="nucleotide sequence ID" value="NZ_CP130454.1"/>
</dbReference>
<dbReference type="Proteomes" id="UP001204798">
    <property type="component" value="Unassembled WGS sequence"/>
</dbReference>
<organism evidence="1 2">
    <name type="scientific">Candidatus Fervidibacter sacchari</name>
    <dbReference type="NCBI Taxonomy" id="1448929"/>
    <lineage>
        <taxon>Bacteria</taxon>
        <taxon>Candidatus Fervidibacterota</taxon>
        <taxon>Candidatus Fervidibacter</taxon>
    </lineage>
</organism>
<proteinExistence type="predicted"/>
<name>A0ABT2ES24_9BACT</name>
<accession>A0ABT2ES24</accession>
<dbReference type="EMBL" id="JANUCP010000006">
    <property type="protein sequence ID" value="MCS3920736.1"/>
    <property type="molecule type" value="Genomic_DNA"/>
</dbReference>
<sequence length="219" mass="24600">MVLNPTATFVGEKGIGVGAFYLMDKTDRAPQGTAGHHYLFLNSTYGLSPNTDVLVYHSRVLGRYEDEHLQMSGLMLKQRLSKNLALGILGQWGNQRGVQVFGAIRIPLQKEREAENGEERERVSSLNLHLGVFWARWRGEWEGDEIVPYGGLSWQPNKGWLVTAELRAKQKGFLKQSWMVAVHRQLNRSWQLTLGLVQSGLSDRPYLSIGLGTGIGIVR</sequence>
<evidence type="ECO:0008006" key="3">
    <source>
        <dbReference type="Google" id="ProtNLM"/>
    </source>
</evidence>
<gene>
    <name evidence="1" type="ORF">M2350_003171</name>
</gene>
<comment type="caution">
    <text evidence="1">The sequence shown here is derived from an EMBL/GenBank/DDBJ whole genome shotgun (WGS) entry which is preliminary data.</text>
</comment>